<dbReference type="Pfam" id="PF12740">
    <property type="entry name" value="PETase"/>
    <property type="match status" value="1"/>
</dbReference>
<name>A0A225CRN6_CLAMM</name>
<dbReference type="GeneID" id="92947927"/>
<comment type="similarity">
    <text evidence="1">Belongs to the AB hydrolase superfamily.</text>
</comment>
<keyword evidence="2" id="KW-0378">Hydrolase</keyword>
<dbReference type="PANTHER" id="PTHR22946">
    <property type="entry name" value="DIENELACTONE HYDROLASE DOMAIN-CONTAINING PROTEIN-RELATED"/>
    <property type="match status" value="1"/>
</dbReference>
<dbReference type="OMA" id="AHHHAPF"/>
<dbReference type="PANTHER" id="PTHR22946:SF9">
    <property type="entry name" value="POLYKETIDE TRANSFERASE AF380"/>
    <property type="match status" value="1"/>
</dbReference>
<dbReference type="Proteomes" id="UP000195062">
    <property type="component" value="Unassembled WGS sequence"/>
</dbReference>
<dbReference type="EMBL" id="MDHH01000002">
    <property type="protein sequence ID" value="OUE02499.1"/>
    <property type="molecule type" value="Genomic_DNA"/>
</dbReference>
<sequence>MTHVRHVPQLRRPAAVAALALVATLAIPTAAQASAPVHHRAATHTSAAAHHHAPFAVRTTVVPRTAVTKFGGGVIYAPQDTGKPVLGAVVITPGFTDTNANEKEMAELVASQGFVAFAIDTLTTDDLPDLRAAQMLAAADYLTGQSAVRSEVSQDDVGLIGYSFGGGGTMQAAQSRPSIKAAIGLMPFDFPPATDPNAMYPSYPKMTTPTLVITGQKDDVADPKDFGKPAYDSIPAGTPKQYLELAGIGHEGGQHVPSATIRNAVTAFLKRYLDGNSAYAKFICPAPKVGGPISASLSSCPKG</sequence>
<dbReference type="ESTHER" id="clamm-a0a225crn6">
    <property type="family name" value="Polyesterase-lipase-cutinase"/>
</dbReference>
<proteinExistence type="inferred from homology"/>
<accession>A0A225CRN6</accession>
<feature type="domain" description="PET hydrolase/cutinase-like" evidence="3">
    <location>
        <begin position="43"/>
        <end position="301"/>
    </location>
</feature>
<dbReference type="Gene3D" id="3.40.50.1820">
    <property type="entry name" value="alpha/beta hydrolase"/>
    <property type="match status" value="1"/>
</dbReference>
<evidence type="ECO:0000256" key="1">
    <source>
        <dbReference type="ARBA" id="ARBA00008645"/>
    </source>
</evidence>
<evidence type="ECO:0000256" key="2">
    <source>
        <dbReference type="ARBA" id="ARBA00022801"/>
    </source>
</evidence>
<keyword evidence="5" id="KW-1185">Reference proteome</keyword>
<dbReference type="InterPro" id="IPR041127">
    <property type="entry name" value="PET_hydrolase/cutinase-like"/>
</dbReference>
<gene>
    <name evidence="4" type="primary">lip1_2</name>
    <name evidence="4" type="ORF">CMMCAS07_10815</name>
</gene>
<dbReference type="InterPro" id="IPR050261">
    <property type="entry name" value="FrsA_esterase"/>
</dbReference>
<dbReference type="AlphaFoldDB" id="A0A225CRN6"/>
<reference evidence="4 5" key="1">
    <citation type="submission" date="2016-08" db="EMBL/GenBank/DDBJ databases">
        <title>Genome sequence of Clavibacter michiganensis subsp. michiganensis strain CASJ007.</title>
        <authorList>
            <person name="Thapa S.P."/>
            <person name="Coaker G."/>
        </authorList>
    </citation>
    <scope>NUCLEOTIDE SEQUENCE [LARGE SCALE GENOMIC DNA]</scope>
    <source>
        <strain evidence="4">CASJ007</strain>
    </source>
</reference>
<protein>
    <submittedName>
        <fullName evidence="4">Lipase 1</fullName>
    </submittedName>
</protein>
<evidence type="ECO:0000313" key="5">
    <source>
        <dbReference type="Proteomes" id="UP000195062"/>
    </source>
</evidence>
<dbReference type="GO" id="GO:0052689">
    <property type="term" value="F:carboxylic ester hydrolase activity"/>
    <property type="evidence" value="ECO:0007669"/>
    <property type="project" value="UniProtKB-ARBA"/>
</dbReference>
<evidence type="ECO:0000313" key="4">
    <source>
        <dbReference type="EMBL" id="OUE02499.1"/>
    </source>
</evidence>
<dbReference type="SUPFAM" id="SSF53474">
    <property type="entry name" value="alpha/beta-Hydrolases"/>
    <property type="match status" value="1"/>
</dbReference>
<dbReference type="InterPro" id="IPR029058">
    <property type="entry name" value="AB_hydrolase_fold"/>
</dbReference>
<comment type="caution">
    <text evidence="4">The sequence shown here is derived from an EMBL/GenBank/DDBJ whole genome shotgun (WGS) entry which is preliminary data.</text>
</comment>
<dbReference type="RefSeq" id="WP_012038623.1">
    <property type="nucleotide sequence ID" value="NZ_CP033724.1"/>
</dbReference>
<organism evidence="4 5">
    <name type="scientific">Clavibacter michiganensis subsp. michiganensis</name>
    <dbReference type="NCBI Taxonomy" id="33013"/>
    <lineage>
        <taxon>Bacteria</taxon>
        <taxon>Bacillati</taxon>
        <taxon>Actinomycetota</taxon>
        <taxon>Actinomycetes</taxon>
        <taxon>Micrococcales</taxon>
        <taxon>Microbacteriaceae</taxon>
        <taxon>Clavibacter</taxon>
    </lineage>
</organism>
<evidence type="ECO:0000259" key="3">
    <source>
        <dbReference type="Pfam" id="PF12740"/>
    </source>
</evidence>